<evidence type="ECO:0000313" key="3">
    <source>
        <dbReference type="EMBL" id="KIO18239.1"/>
    </source>
</evidence>
<accession>A0A0C3Q5D4</accession>
<gene>
    <name evidence="3" type="ORF">M407DRAFT_32099</name>
</gene>
<feature type="compositionally biased region" description="Polar residues" evidence="1">
    <location>
        <begin position="559"/>
        <end position="596"/>
    </location>
</feature>
<feature type="compositionally biased region" description="Polar residues" evidence="1">
    <location>
        <begin position="399"/>
        <end position="410"/>
    </location>
</feature>
<feature type="compositionally biased region" description="Basic and acidic residues" evidence="1">
    <location>
        <begin position="472"/>
        <end position="490"/>
    </location>
</feature>
<keyword evidence="2" id="KW-0812">Transmembrane</keyword>
<evidence type="ECO:0000313" key="4">
    <source>
        <dbReference type="Proteomes" id="UP000054248"/>
    </source>
</evidence>
<feature type="transmembrane region" description="Helical" evidence="2">
    <location>
        <begin position="186"/>
        <end position="204"/>
    </location>
</feature>
<dbReference type="AlphaFoldDB" id="A0A0C3Q5D4"/>
<proteinExistence type="predicted"/>
<evidence type="ECO:0000256" key="2">
    <source>
        <dbReference type="SAM" id="Phobius"/>
    </source>
</evidence>
<dbReference type="HOGENOM" id="CLU_033738_0_0_1"/>
<sequence length="626" mass="67703">MPTSVTAETAITLPNILPGSYVLPYAIPLLLLSIKVNFLGTFLTLDRTRTFAPIEKTPIFNDRQPWWRLEGGFGGLAGGWLCGLHLTTYLSLLILNKSNLSLSGLQFLVIWILVSALFAFLGGRWRIAASIFFALVASASFCSLINIIFLPHTLLPRLIIYAVFTPLLIVGTLVPHQVIRHSALRACTALTGSGGIVISIALFTKVPSWSSPWLTLAIAPYVGNRDSHEKGLSAALCVLAVAGAAVDWLCKFKLGENPDKEWDAYLAKYSRSLPFSSDRAGSFQPYQSFWARLFSGNLFKKRSASDRDILFPPDSQLLPTSAKQHTGEELEKTFTGTAPPSFRPYPFTASRKTTLLAKKGKTRSPLKGGAVSDSSDSDSSDDDAKGPPKFKPWVMKRASTANSAATTLVPSTPGEIGGLAPPPKFKPNGGVEDYSDVEVDVTSAAAKMAKEEKEKEKEKERNSPGWKPGFIKKHEEEVQRRASLKGKEQDEGSVGSTAPLRLTESPTPLSRNASSSASRGPAHSSRQQSRLAPPTPDSLPVTPSLIRAYDRINRARQDSMASSSPTTPNANLGTRSMFQAPQIDGSATASAGTGSPTLAIDDGFWEHLRAKAGEFKSIGQPHTPRR</sequence>
<feature type="transmembrane region" description="Helical" evidence="2">
    <location>
        <begin position="155"/>
        <end position="174"/>
    </location>
</feature>
<keyword evidence="2" id="KW-0472">Membrane</keyword>
<feature type="transmembrane region" description="Helical" evidence="2">
    <location>
        <begin position="100"/>
        <end position="120"/>
    </location>
</feature>
<feature type="transmembrane region" description="Helical" evidence="2">
    <location>
        <begin position="127"/>
        <end position="149"/>
    </location>
</feature>
<feature type="compositionally biased region" description="Basic and acidic residues" evidence="1">
    <location>
        <begin position="548"/>
        <end position="557"/>
    </location>
</feature>
<feature type="compositionally biased region" description="Basic and acidic residues" evidence="1">
    <location>
        <begin position="448"/>
        <end position="462"/>
    </location>
</feature>
<keyword evidence="4" id="KW-1185">Reference proteome</keyword>
<evidence type="ECO:0008006" key="5">
    <source>
        <dbReference type="Google" id="ProtNLM"/>
    </source>
</evidence>
<protein>
    <recommendedName>
        <fullName evidence="5">DUF4203 domain-containing protein</fullName>
    </recommendedName>
</protein>
<dbReference type="EMBL" id="KN823302">
    <property type="protein sequence ID" value="KIO18239.1"/>
    <property type="molecule type" value="Genomic_DNA"/>
</dbReference>
<feature type="transmembrane region" description="Helical" evidence="2">
    <location>
        <begin position="22"/>
        <end position="45"/>
    </location>
</feature>
<evidence type="ECO:0000256" key="1">
    <source>
        <dbReference type="SAM" id="MobiDB-lite"/>
    </source>
</evidence>
<dbReference type="STRING" id="1051891.A0A0C3Q5D4"/>
<organism evidence="3 4">
    <name type="scientific">Tulasnella calospora MUT 4182</name>
    <dbReference type="NCBI Taxonomy" id="1051891"/>
    <lineage>
        <taxon>Eukaryota</taxon>
        <taxon>Fungi</taxon>
        <taxon>Dikarya</taxon>
        <taxon>Basidiomycota</taxon>
        <taxon>Agaricomycotina</taxon>
        <taxon>Agaricomycetes</taxon>
        <taxon>Cantharellales</taxon>
        <taxon>Tulasnellaceae</taxon>
        <taxon>Tulasnella</taxon>
    </lineage>
</organism>
<reference evidence="3 4" key="1">
    <citation type="submission" date="2014-04" db="EMBL/GenBank/DDBJ databases">
        <authorList>
            <consortium name="DOE Joint Genome Institute"/>
            <person name="Kuo A."/>
            <person name="Girlanda M."/>
            <person name="Perotto S."/>
            <person name="Kohler A."/>
            <person name="Nagy L.G."/>
            <person name="Floudas D."/>
            <person name="Copeland A."/>
            <person name="Barry K.W."/>
            <person name="Cichocki N."/>
            <person name="Veneault-Fourrey C."/>
            <person name="LaButti K."/>
            <person name="Lindquist E.A."/>
            <person name="Lipzen A."/>
            <person name="Lundell T."/>
            <person name="Morin E."/>
            <person name="Murat C."/>
            <person name="Sun H."/>
            <person name="Tunlid A."/>
            <person name="Henrissat B."/>
            <person name="Grigoriev I.V."/>
            <person name="Hibbett D.S."/>
            <person name="Martin F."/>
            <person name="Nordberg H.P."/>
            <person name="Cantor M.N."/>
            <person name="Hua S.X."/>
        </authorList>
    </citation>
    <scope>NUCLEOTIDE SEQUENCE [LARGE SCALE GENOMIC DNA]</scope>
    <source>
        <strain evidence="3 4">MUT 4182</strain>
    </source>
</reference>
<reference evidence="4" key="2">
    <citation type="submission" date="2015-01" db="EMBL/GenBank/DDBJ databases">
        <title>Evolutionary Origins and Diversification of the Mycorrhizal Mutualists.</title>
        <authorList>
            <consortium name="DOE Joint Genome Institute"/>
            <consortium name="Mycorrhizal Genomics Consortium"/>
            <person name="Kohler A."/>
            <person name="Kuo A."/>
            <person name="Nagy L.G."/>
            <person name="Floudas D."/>
            <person name="Copeland A."/>
            <person name="Barry K.W."/>
            <person name="Cichocki N."/>
            <person name="Veneault-Fourrey C."/>
            <person name="LaButti K."/>
            <person name="Lindquist E.A."/>
            <person name="Lipzen A."/>
            <person name="Lundell T."/>
            <person name="Morin E."/>
            <person name="Murat C."/>
            <person name="Riley R."/>
            <person name="Ohm R."/>
            <person name="Sun H."/>
            <person name="Tunlid A."/>
            <person name="Henrissat B."/>
            <person name="Grigoriev I.V."/>
            <person name="Hibbett D.S."/>
            <person name="Martin F."/>
        </authorList>
    </citation>
    <scope>NUCLEOTIDE SEQUENCE [LARGE SCALE GENOMIC DNA]</scope>
    <source>
        <strain evidence="4">MUT 4182</strain>
    </source>
</reference>
<feature type="compositionally biased region" description="Low complexity" evidence="1">
    <location>
        <begin position="513"/>
        <end position="525"/>
    </location>
</feature>
<dbReference type="OrthoDB" id="3364886at2759"/>
<feature type="region of interest" description="Disordered" evidence="1">
    <location>
        <begin position="315"/>
        <end position="598"/>
    </location>
</feature>
<keyword evidence="2" id="KW-1133">Transmembrane helix</keyword>
<feature type="transmembrane region" description="Helical" evidence="2">
    <location>
        <begin position="66"/>
        <end position="94"/>
    </location>
</feature>
<dbReference type="Proteomes" id="UP000054248">
    <property type="component" value="Unassembled WGS sequence"/>
</dbReference>
<name>A0A0C3Q5D4_9AGAM</name>